<dbReference type="PRINTS" id="PR00040">
    <property type="entry name" value="HTHMERR"/>
</dbReference>
<dbReference type="SUPFAM" id="SSF46955">
    <property type="entry name" value="Putative DNA-binding domain"/>
    <property type="match status" value="1"/>
</dbReference>
<dbReference type="Pfam" id="PF07739">
    <property type="entry name" value="TipAS"/>
    <property type="match status" value="1"/>
</dbReference>
<sequence>MFWEEILLRDKQVQLKIGELAKATGLTIRTLRHYDAVGLLSPSQRTESEHRLYSQTDFARLLQIQSLKALGLSLADIRVILDDPAQKADSRTPQLIIERHIRFMERQLSEQTRLLGRLRQLTDLQHTSGAQLLEVIKMTEDIKQKVDQMMDVARGLGGDKEVPFDAEQVAYIKERAEIVGKERIGEVENAWPELMSSVLVEMEKGTDPSDPKVKALAEHWQGLVAEFTGGRQDIKSNLNAAYQRQMPPEMKAMWDYIGKAMK</sequence>
<protein>
    <submittedName>
        <fullName evidence="3">MerR family transcriptional regulator</fullName>
    </submittedName>
</protein>
<dbReference type="PROSITE" id="PS00552">
    <property type="entry name" value="HTH_MERR_1"/>
    <property type="match status" value="1"/>
</dbReference>
<dbReference type="AlphaFoldDB" id="A0A3G8YA56"/>
<dbReference type="PANTHER" id="PTHR30204:SF90">
    <property type="entry name" value="HTH-TYPE TRANSCRIPTIONAL ACTIVATOR MTA"/>
    <property type="match status" value="1"/>
</dbReference>
<reference evidence="3 4" key="1">
    <citation type="submission" date="2018-11" db="EMBL/GenBank/DDBJ databases">
        <title>Deinococcus shelandsis sp. nov., isolated from South Shetland Islands soil of Antarctica.</title>
        <authorList>
            <person name="Tian J."/>
        </authorList>
    </citation>
    <scope>NUCLEOTIDE SEQUENCE [LARGE SCALE GENOMIC DNA]</scope>
    <source>
        <strain evidence="3 4">S14-83T</strain>
    </source>
</reference>
<organism evidence="3 4">
    <name type="scientific">Deinococcus psychrotolerans</name>
    <dbReference type="NCBI Taxonomy" id="2489213"/>
    <lineage>
        <taxon>Bacteria</taxon>
        <taxon>Thermotogati</taxon>
        <taxon>Deinococcota</taxon>
        <taxon>Deinococci</taxon>
        <taxon>Deinococcales</taxon>
        <taxon>Deinococcaceae</taxon>
        <taxon>Deinococcus</taxon>
    </lineage>
</organism>
<keyword evidence="4" id="KW-1185">Reference proteome</keyword>
<feature type="domain" description="HTH merR-type" evidence="2">
    <location>
        <begin position="14"/>
        <end position="83"/>
    </location>
</feature>
<dbReference type="InterPro" id="IPR000551">
    <property type="entry name" value="MerR-type_HTH_dom"/>
</dbReference>
<dbReference type="OrthoDB" id="9814833at2"/>
<dbReference type="KEGG" id="dph:EHF33_05410"/>
<dbReference type="PANTHER" id="PTHR30204">
    <property type="entry name" value="REDOX-CYCLING DRUG-SENSING TRANSCRIPTIONAL ACTIVATOR SOXR"/>
    <property type="match status" value="1"/>
</dbReference>
<evidence type="ECO:0000313" key="3">
    <source>
        <dbReference type="EMBL" id="AZI42258.1"/>
    </source>
</evidence>
<keyword evidence="1" id="KW-0238">DNA-binding</keyword>
<name>A0A3G8YA56_9DEIO</name>
<proteinExistence type="predicted"/>
<dbReference type="InterPro" id="IPR012925">
    <property type="entry name" value="TipAS_dom"/>
</dbReference>
<dbReference type="SMART" id="SM00422">
    <property type="entry name" value="HTH_MERR"/>
    <property type="match status" value="1"/>
</dbReference>
<gene>
    <name evidence="3" type="ORF">EHF33_05410</name>
</gene>
<dbReference type="EMBL" id="CP034183">
    <property type="protein sequence ID" value="AZI42258.1"/>
    <property type="molecule type" value="Genomic_DNA"/>
</dbReference>
<dbReference type="GO" id="GO:0003677">
    <property type="term" value="F:DNA binding"/>
    <property type="evidence" value="ECO:0007669"/>
    <property type="project" value="UniProtKB-KW"/>
</dbReference>
<dbReference type="PROSITE" id="PS50937">
    <property type="entry name" value="HTH_MERR_2"/>
    <property type="match status" value="1"/>
</dbReference>
<dbReference type="Pfam" id="PF13411">
    <property type="entry name" value="MerR_1"/>
    <property type="match status" value="1"/>
</dbReference>
<dbReference type="GO" id="GO:0003700">
    <property type="term" value="F:DNA-binding transcription factor activity"/>
    <property type="evidence" value="ECO:0007669"/>
    <property type="project" value="InterPro"/>
</dbReference>
<dbReference type="InterPro" id="IPR047057">
    <property type="entry name" value="MerR_fam"/>
</dbReference>
<dbReference type="InterPro" id="IPR009061">
    <property type="entry name" value="DNA-bd_dom_put_sf"/>
</dbReference>
<evidence type="ECO:0000259" key="2">
    <source>
        <dbReference type="PROSITE" id="PS50937"/>
    </source>
</evidence>
<evidence type="ECO:0000313" key="4">
    <source>
        <dbReference type="Proteomes" id="UP000276417"/>
    </source>
</evidence>
<dbReference type="Proteomes" id="UP000276417">
    <property type="component" value="Chromosome 1"/>
</dbReference>
<evidence type="ECO:0000256" key="1">
    <source>
        <dbReference type="ARBA" id="ARBA00023125"/>
    </source>
</evidence>
<accession>A0A3G8YA56</accession>
<dbReference type="Gene3D" id="1.10.1660.10">
    <property type="match status" value="1"/>
</dbReference>